<dbReference type="Proteomes" id="UP000824190">
    <property type="component" value="Unassembled WGS sequence"/>
</dbReference>
<reference evidence="1" key="2">
    <citation type="submission" date="2021-04" db="EMBL/GenBank/DDBJ databases">
        <authorList>
            <person name="Gilroy R."/>
        </authorList>
    </citation>
    <scope>NUCLEOTIDE SEQUENCE</scope>
    <source>
        <strain evidence="1">CHK32-1732</strain>
    </source>
</reference>
<evidence type="ECO:0000313" key="2">
    <source>
        <dbReference type="Proteomes" id="UP000824190"/>
    </source>
</evidence>
<dbReference type="EMBL" id="DXGC01000095">
    <property type="protein sequence ID" value="HIW92259.1"/>
    <property type="molecule type" value="Genomic_DNA"/>
</dbReference>
<gene>
    <name evidence="1" type="ORF">H9870_11435</name>
</gene>
<proteinExistence type="predicted"/>
<accession>A0A9D1RR67</accession>
<protein>
    <submittedName>
        <fullName evidence="1">Uncharacterized protein</fullName>
    </submittedName>
</protein>
<evidence type="ECO:0000313" key="1">
    <source>
        <dbReference type="EMBL" id="HIW92259.1"/>
    </source>
</evidence>
<dbReference type="AlphaFoldDB" id="A0A9D1RR67"/>
<sequence>MRSVRTSVVRGLVAAGTTIVLASGLGAGVASASTIESSLVGPKWAYGQAFDCDLKQNRDLWYCRNA</sequence>
<name>A0A9D1RR67_9CORY</name>
<comment type="caution">
    <text evidence="1">The sequence shown here is derived from an EMBL/GenBank/DDBJ whole genome shotgun (WGS) entry which is preliminary data.</text>
</comment>
<organism evidence="1 2">
    <name type="scientific">Candidatus Corynebacterium avicola</name>
    <dbReference type="NCBI Taxonomy" id="2838527"/>
    <lineage>
        <taxon>Bacteria</taxon>
        <taxon>Bacillati</taxon>
        <taxon>Actinomycetota</taxon>
        <taxon>Actinomycetes</taxon>
        <taxon>Mycobacteriales</taxon>
        <taxon>Corynebacteriaceae</taxon>
        <taxon>Corynebacterium</taxon>
    </lineage>
</organism>
<reference evidence="1" key="1">
    <citation type="journal article" date="2021" name="PeerJ">
        <title>Extensive microbial diversity within the chicken gut microbiome revealed by metagenomics and culture.</title>
        <authorList>
            <person name="Gilroy R."/>
            <person name="Ravi A."/>
            <person name="Getino M."/>
            <person name="Pursley I."/>
            <person name="Horton D.L."/>
            <person name="Alikhan N.F."/>
            <person name="Baker D."/>
            <person name="Gharbi K."/>
            <person name="Hall N."/>
            <person name="Watson M."/>
            <person name="Adriaenssens E.M."/>
            <person name="Foster-Nyarko E."/>
            <person name="Jarju S."/>
            <person name="Secka A."/>
            <person name="Antonio M."/>
            <person name="Oren A."/>
            <person name="Chaudhuri R.R."/>
            <person name="La Ragione R."/>
            <person name="Hildebrand F."/>
            <person name="Pallen M.J."/>
        </authorList>
    </citation>
    <scope>NUCLEOTIDE SEQUENCE</scope>
    <source>
        <strain evidence="1">CHK32-1732</strain>
    </source>
</reference>